<gene>
    <name evidence="1" type="ORF">ACFOD7_14310</name>
</gene>
<organism evidence="1 2">
    <name type="scientific">Paracoccus fontiphilus</name>
    <dbReference type="NCBI Taxonomy" id="1815556"/>
    <lineage>
        <taxon>Bacteria</taxon>
        <taxon>Pseudomonadati</taxon>
        <taxon>Pseudomonadota</taxon>
        <taxon>Alphaproteobacteria</taxon>
        <taxon>Rhodobacterales</taxon>
        <taxon>Paracoccaceae</taxon>
        <taxon>Paracoccus</taxon>
    </lineage>
</organism>
<keyword evidence="2" id="KW-1185">Reference proteome</keyword>
<evidence type="ECO:0000313" key="1">
    <source>
        <dbReference type="EMBL" id="MFC3169222.1"/>
    </source>
</evidence>
<comment type="caution">
    <text evidence="1">The sequence shown here is derived from an EMBL/GenBank/DDBJ whole genome shotgun (WGS) entry which is preliminary data.</text>
</comment>
<dbReference type="Proteomes" id="UP001595557">
    <property type="component" value="Unassembled WGS sequence"/>
</dbReference>
<evidence type="ECO:0008006" key="3">
    <source>
        <dbReference type="Google" id="ProtNLM"/>
    </source>
</evidence>
<dbReference type="EMBL" id="JBHRTE010000059">
    <property type="protein sequence ID" value="MFC3169222.1"/>
    <property type="molecule type" value="Genomic_DNA"/>
</dbReference>
<protein>
    <recommendedName>
        <fullName evidence="3">Phage tail tube protein</fullName>
    </recommendedName>
</protein>
<name>A0ABV7IKL3_9RHOB</name>
<accession>A0ABV7IKL3</accession>
<dbReference type="RefSeq" id="WP_207464431.1">
    <property type="nucleotide sequence ID" value="NZ_JAFNAW010000001.1"/>
</dbReference>
<evidence type="ECO:0000313" key="2">
    <source>
        <dbReference type="Proteomes" id="UP001595557"/>
    </source>
</evidence>
<proteinExistence type="predicted"/>
<reference evidence="2" key="1">
    <citation type="journal article" date="2019" name="Int. J. Syst. Evol. Microbiol.">
        <title>The Global Catalogue of Microorganisms (GCM) 10K type strain sequencing project: providing services to taxonomists for standard genome sequencing and annotation.</title>
        <authorList>
            <consortium name="The Broad Institute Genomics Platform"/>
            <consortium name="The Broad Institute Genome Sequencing Center for Infectious Disease"/>
            <person name="Wu L."/>
            <person name="Ma J."/>
        </authorList>
    </citation>
    <scope>NUCLEOTIDE SEQUENCE [LARGE SCALE GENOMIC DNA]</scope>
    <source>
        <strain evidence="2">KCTC 52239</strain>
    </source>
</reference>
<sequence>MTETSIKKRLFISATPAATQTLAGYQALTWVQVKRVVTIGAIGFSHDTIAAPDLESGITATLKGARSGTAGQIAYRTEEGDAGQAAVVAANEAETEVSIQIVDPDGVNATYWTGIVHSHTDNESSVTSYEGATFSFVPNYAKVRGAADLPA</sequence>
<dbReference type="Gene3D" id="4.10.410.40">
    <property type="match status" value="1"/>
</dbReference>